<organism evidence="2 3">
    <name type="scientific">Caenorhabditis angaria</name>
    <dbReference type="NCBI Taxonomy" id="860376"/>
    <lineage>
        <taxon>Eukaryota</taxon>
        <taxon>Metazoa</taxon>
        <taxon>Ecdysozoa</taxon>
        <taxon>Nematoda</taxon>
        <taxon>Chromadorea</taxon>
        <taxon>Rhabditida</taxon>
        <taxon>Rhabditina</taxon>
        <taxon>Rhabditomorpha</taxon>
        <taxon>Rhabditoidea</taxon>
        <taxon>Rhabditidae</taxon>
        <taxon>Peloderinae</taxon>
        <taxon>Caenorhabditis</taxon>
    </lineage>
</organism>
<comment type="caution">
    <text evidence="2">The sequence shown here is derived from an EMBL/GenBank/DDBJ whole genome shotgun (WGS) entry which is preliminary data.</text>
</comment>
<dbReference type="Gene3D" id="3.40.630.90">
    <property type="match status" value="1"/>
</dbReference>
<accession>A0A9P1IBN7</accession>
<evidence type="ECO:0000313" key="3">
    <source>
        <dbReference type="Proteomes" id="UP001152747"/>
    </source>
</evidence>
<dbReference type="OrthoDB" id="6511097at2759"/>
<evidence type="ECO:0000313" key="2">
    <source>
        <dbReference type="EMBL" id="CAI5442129.1"/>
    </source>
</evidence>
<gene>
    <name evidence="2" type="ORF">CAMP_LOCUS4766</name>
</gene>
<name>A0A9P1IBN7_9PELO</name>
<sequence>MAKFVASACSKPFGARIFVKSETSGKIILSAQGFEYKNVDDNSEMSYIGDFWIDEKYRGKEIMTQFPKNIALFKNEVHSSMKASAFLNFKEITGNLNEYFDRYESIYDKNELQLKPDVETGINLKKICQIPTKLLNAYDQQIFPYHREHYFEKFLKQKDCFSRVALNSAGEVIGYGSIINHNGSAIIQPLYADNADIARKIFCGILKEENLDFQRLYLRTNEDIYTWIQPLLKDGVEARRNKHSVYRYSKEPPKGFDMNKCFAFASSKVCPI</sequence>
<protein>
    <recommendedName>
        <fullName evidence="1">DUF1248 domain-containing protein</fullName>
    </recommendedName>
</protein>
<feature type="domain" description="DUF1248" evidence="1">
    <location>
        <begin position="22"/>
        <end position="142"/>
    </location>
</feature>
<proteinExistence type="predicted"/>
<dbReference type="InterPro" id="IPR009658">
    <property type="entry name" value="DUF1248"/>
</dbReference>
<dbReference type="PANTHER" id="PTHR21471">
    <property type="entry name" value="GNAT FAMILY ACETYLTRANSFERASE-RELATED"/>
    <property type="match status" value="1"/>
</dbReference>
<reference evidence="2" key="1">
    <citation type="submission" date="2022-11" db="EMBL/GenBank/DDBJ databases">
        <authorList>
            <person name="Kikuchi T."/>
        </authorList>
    </citation>
    <scope>NUCLEOTIDE SEQUENCE</scope>
    <source>
        <strain evidence="2">PS1010</strain>
    </source>
</reference>
<dbReference type="Pfam" id="PF06852">
    <property type="entry name" value="DUF1248"/>
    <property type="match status" value="1"/>
</dbReference>
<dbReference type="AlphaFoldDB" id="A0A9P1IBN7"/>
<dbReference type="Proteomes" id="UP001152747">
    <property type="component" value="Unassembled WGS sequence"/>
</dbReference>
<dbReference type="EMBL" id="CANHGI010000002">
    <property type="protein sequence ID" value="CAI5442129.1"/>
    <property type="molecule type" value="Genomic_DNA"/>
</dbReference>
<evidence type="ECO:0000259" key="1">
    <source>
        <dbReference type="Pfam" id="PF06852"/>
    </source>
</evidence>
<keyword evidence="3" id="KW-1185">Reference proteome</keyword>